<dbReference type="Proteomes" id="UP000248214">
    <property type="component" value="Unassembled WGS sequence"/>
</dbReference>
<comment type="caution">
    <text evidence="9">The sequence shown here is derived from an EMBL/GenBank/DDBJ whole genome shotgun (WGS) entry which is preliminary data.</text>
</comment>
<accession>A0A323TSH8</accession>
<evidence type="ECO:0000256" key="7">
    <source>
        <dbReference type="SAM" id="Phobius"/>
    </source>
</evidence>
<name>A0A323TSH8_9BACI</name>
<feature type="transmembrane region" description="Helical" evidence="7">
    <location>
        <begin position="52"/>
        <end position="69"/>
    </location>
</feature>
<dbReference type="CDD" id="cd17477">
    <property type="entry name" value="MFS_YcaD_like"/>
    <property type="match status" value="1"/>
</dbReference>
<keyword evidence="6 7" id="KW-0472">Membrane</keyword>
<dbReference type="OrthoDB" id="478565at2"/>
<keyword evidence="10" id="KW-1185">Reference proteome</keyword>
<dbReference type="Gene3D" id="1.20.1250.20">
    <property type="entry name" value="MFS general substrate transporter like domains"/>
    <property type="match status" value="2"/>
</dbReference>
<feature type="transmembrane region" description="Helical" evidence="7">
    <location>
        <begin position="76"/>
        <end position="96"/>
    </location>
</feature>
<evidence type="ECO:0000313" key="9">
    <source>
        <dbReference type="EMBL" id="PYZ92375.1"/>
    </source>
</evidence>
<evidence type="ECO:0000256" key="2">
    <source>
        <dbReference type="ARBA" id="ARBA00022448"/>
    </source>
</evidence>
<keyword evidence="2" id="KW-0813">Transport</keyword>
<dbReference type="InterPro" id="IPR047200">
    <property type="entry name" value="MFS_YcaD-like"/>
</dbReference>
<dbReference type="GO" id="GO:0005886">
    <property type="term" value="C:plasma membrane"/>
    <property type="evidence" value="ECO:0007669"/>
    <property type="project" value="UniProtKB-SubCell"/>
</dbReference>
<dbReference type="AlphaFoldDB" id="A0A323TSH8"/>
<proteinExistence type="predicted"/>
<evidence type="ECO:0000256" key="4">
    <source>
        <dbReference type="ARBA" id="ARBA00022692"/>
    </source>
</evidence>
<keyword evidence="3" id="KW-1003">Cell membrane</keyword>
<dbReference type="Pfam" id="PF07690">
    <property type="entry name" value="MFS_1"/>
    <property type="match status" value="1"/>
</dbReference>
<dbReference type="InterPro" id="IPR011701">
    <property type="entry name" value="MFS"/>
</dbReference>
<keyword evidence="4 7" id="KW-0812">Transmembrane</keyword>
<evidence type="ECO:0000259" key="8">
    <source>
        <dbReference type="PROSITE" id="PS50850"/>
    </source>
</evidence>
<feature type="transmembrane region" description="Helical" evidence="7">
    <location>
        <begin position="140"/>
        <end position="160"/>
    </location>
</feature>
<dbReference type="GO" id="GO:0022857">
    <property type="term" value="F:transmembrane transporter activity"/>
    <property type="evidence" value="ECO:0007669"/>
    <property type="project" value="InterPro"/>
</dbReference>
<dbReference type="InterPro" id="IPR020846">
    <property type="entry name" value="MFS_dom"/>
</dbReference>
<feature type="transmembrane region" description="Helical" evidence="7">
    <location>
        <begin position="304"/>
        <end position="328"/>
    </location>
</feature>
<dbReference type="EMBL" id="PDOD01000004">
    <property type="protein sequence ID" value="PYZ92375.1"/>
    <property type="molecule type" value="Genomic_DNA"/>
</dbReference>
<evidence type="ECO:0000256" key="1">
    <source>
        <dbReference type="ARBA" id="ARBA00004651"/>
    </source>
</evidence>
<keyword evidence="5 7" id="KW-1133">Transmembrane helix</keyword>
<gene>
    <name evidence="9" type="ORF">CR194_16220</name>
</gene>
<feature type="transmembrane region" description="Helical" evidence="7">
    <location>
        <begin position="166"/>
        <end position="186"/>
    </location>
</feature>
<evidence type="ECO:0000313" key="10">
    <source>
        <dbReference type="Proteomes" id="UP000248214"/>
    </source>
</evidence>
<feature type="domain" description="Major facilitator superfamily (MFS) profile" evidence="8">
    <location>
        <begin position="15"/>
        <end position="397"/>
    </location>
</feature>
<comment type="subcellular location">
    <subcellularLocation>
        <location evidence="1">Cell membrane</location>
        <topology evidence="1">Multi-pass membrane protein</topology>
    </subcellularLocation>
</comment>
<evidence type="ECO:0000256" key="6">
    <source>
        <dbReference type="ARBA" id="ARBA00023136"/>
    </source>
</evidence>
<dbReference type="PANTHER" id="PTHR23521:SF2">
    <property type="entry name" value="TRANSPORTER MFS SUPERFAMILY"/>
    <property type="match status" value="1"/>
</dbReference>
<dbReference type="PANTHER" id="PTHR23521">
    <property type="entry name" value="TRANSPORTER MFS SUPERFAMILY"/>
    <property type="match status" value="1"/>
</dbReference>
<protein>
    <submittedName>
        <fullName evidence="9">MFS transporter</fullName>
    </submittedName>
</protein>
<evidence type="ECO:0000256" key="5">
    <source>
        <dbReference type="ARBA" id="ARBA00022989"/>
    </source>
</evidence>
<dbReference type="InterPro" id="IPR036259">
    <property type="entry name" value="MFS_trans_sf"/>
</dbReference>
<sequence>MIRMTEHPKNNPVYRYWVLVGMVLIAGFSQGMLLPVLAVMLEGSGVSSSANGLNAAALYIGIILISPFIEKPVRKYGYKPVIVVGLIILCISLMLFPLWQAFWFWFALRLIVGIADNLIHFSTQVWISTTSTPEKRGRQLSLYGLAFGMGFGLGPMMTRLLEVNDYLPFIVASSASVIAWIFMLFLKNEWPASDFETASQLNTITRYKKVLKLAWFALLPGFCFGYLEASLHGNYPVYALRMGIDIQFVTVFLLPSFVFGSLITQLPLGILSDKIGRSKVLLGLMASGMIIFFFMSFIEHIPSLLLSLFIIAGMLLGSLFSLGIAYLADLVPANLLPTGNVMTAVLFAVGSMIGPVVGGFLIEIVGQGAIYYSISAMLAVMFAAGLLFQIQLKKQNAINNQAA</sequence>
<dbReference type="PROSITE" id="PS50850">
    <property type="entry name" value="MFS"/>
    <property type="match status" value="1"/>
</dbReference>
<feature type="transmembrane region" description="Helical" evidence="7">
    <location>
        <begin position="16"/>
        <end position="40"/>
    </location>
</feature>
<reference evidence="9 10" key="1">
    <citation type="submission" date="2017-10" db="EMBL/GenBank/DDBJ databases">
        <title>Bacillus sp. nov., a halophilic bacterium isolated from a Keqin Lake.</title>
        <authorList>
            <person name="Wang H."/>
        </authorList>
    </citation>
    <scope>NUCLEOTIDE SEQUENCE [LARGE SCALE GENOMIC DNA]</scope>
    <source>
        <strain evidence="9 10">KQ-12</strain>
    </source>
</reference>
<evidence type="ECO:0000256" key="3">
    <source>
        <dbReference type="ARBA" id="ARBA00022475"/>
    </source>
</evidence>
<dbReference type="SUPFAM" id="SSF103473">
    <property type="entry name" value="MFS general substrate transporter"/>
    <property type="match status" value="1"/>
</dbReference>
<feature type="transmembrane region" description="Helical" evidence="7">
    <location>
        <begin position="280"/>
        <end position="298"/>
    </location>
</feature>
<feature type="transmembrane region" description="Helical" evidence="7">
    <location>
        <begin position="368"/>
        <end position="388"/>
    </location>
</feature>
<feature type="transmembrane region" description="Helical" evidence="7">
    <location>
        <begin position="340"/>
        <end position="362"/>
    </location>
</feature>
<feature type="transmembrane region" description="Helical" evidence="7">
    <location>
        <begin position="247"/>
        <end position="268"/>
    </location>
</feature>
<organism evidence="9 10">
    <name type="scientific">Salipaludibacillus keqinensis</name>
    <dbReference type="NCBI Taxonomy" id="2045207"/>
    <lineage>
        <taxon>Bacteria</taxon>
        <taxon>Bacillati</taxon>
        <taxon>Bacillota</taxon>
        <taxon>Bacilli</taxon>
        <taxon>Bacillales</taxon>
        <taxon>Bacillaceae</taxon>
    </lineage>
</organism>
<feature type="transmembrane region" description="Helical" evidence="7">
    <location>
        <begin position="210"/>
        <end position="227"/>
    </location>
</feature>